<evidence type="ECO:0000256" key="6">
    <source>
        <dbReference type="ARBA" id="ARBA00022840"/>
    </source>
</evidence>
<comment type="catalytic activity">
    <reaction evidence="7">
        <text>L-threonyl-[protein] + ATP = O-phospho-L-threonyl-[protein] + ADP + H(+)</text>
        <dbReference type="Rhea" id="RHEA:46608"/>
        <dbReference type="Rhea" id="RHEA-COMP:11060"/>
        <dbReference type="Rhea" id="RHEA-COMP:11605"/>
        <dbReference type="ChEBI" id="CHEBI:15378"/>
        <dbReference type="ChEBI" id="CHEBI:30013"/>
        <dbReference type="ChEBI" id="CHEBI:30616"/>
        <dbReference type="ChEBI" id="CHEBI:61977"/>
        <dbReference type="ChEBI" id="CHEBI:456216"/>
        <dbReference type="EC" id="2.7.11.1"/>
    </reaction>
</comment>
<evidence type="ECO:0000313" key="11">
    <source>
        <dbReference type="Proteomes" id="UP001431209"/>
    </source>
</evidence>
<gene>
    <name evidence="10" type="ORF">AKO1_001575</name>
</gene>
<evidence type="ECO:0000256" key="4">
    <source>
        <dbReference type="ARBA" id="ARBA00022741"/>
    </source>
</evidence>
<keyword evidence="6" id="KW-0067">ATP-binding</keyword>
<dbReference type="InterPro" id="IPR050236">
    <property type="entry name" value="Ser_Thr_kinase_AGC"/>
</dbReference>
<sequence>MVLRNFSKDDFTFKNEIGCGNMCHVMLAEHNDTKIDYAVKIINKAEILQRDVLHVVKTERAVLEKIDHKSIIKLEGTFQDPFNLYFVLEYAPKGELFDRIVDDGPLSIDSAKFYLAELVNALDYLKSKGILHRDVKPGSETLHIKLSDFNSAMFKPTESDSLSEEQKKVNGTVEFMSPESINRELASEAVDLWALGCTAYFLIDRGDSEYDTFNKILEREIEFPQDFDPNARDLIEKLLKIDPKERLGMSENGYLDIKTHPFFSGIDFDNIHDCTPPVMHNK</sequence>
<reference evidence="10 11" key="1">
    <citation type="submission" date="2024-03" db="EMBL/GenBank/DDBJ databases">
        <title>The Acrasis kona genome and developmental transcriptomes reveal deep origins of eukaryotic multicellular pathways.</title>
        <authorList>
            <person name="Sheikh S."/>
            <person name="Fu C.-J."/>
            <person name="Brown M.W."/>
            <person name="Baldauf S.L."/>
        </authorList>
    </citation>
    <scope>NUCLEOTIDE SEQUENCE [LARGE SCALE GENOMIC DNA]</scope>
    <source>
        <strain evidence="10 11">ATCC MYA-3509</strain>
    </source>
</reference>
<dbReference type="FunFam" id="3.30.200.20:FF:000042">
    <property type="entry name" value="Aurora kinase A"/>
    <property type="match status" value="1"/>
</dbReference>
<dbReference type="Gene3D" id="1.10.510.10">
    <property type="entry name" value="Transferase(Phosphotransferase) domain 1"/>
    <property type="match status" value="1"/>
</dbReference>
<dbReference type="Proteomes" id="UP001431209">
    <property type="component" value="Unassembled WGS sequence"/>
</dbReference>
<comment type="catalytic activity">
    <reaction evidence="8">
        <text>L-seryl-[protein] + ATP = O-phospho-L-seryl-[protein] + ADP + H(+)</text>
        <dbReference type="Rhea" id="RHEA:17989"/>
        <dbReference type="Rhea" id="RHEA-COMP:9863"/>
        <dbReference type="Rhea" id="RHEA-COMP:11604"/>
        <dbReference type="ChEBI" id="CHEBI:15378"/>
        <dbReference type="ChEBI" id="CHEBI:29999"/>
        <dbReference type="ChEBI" id="CHEBI:30616"/>
        <dbReference type="ChEBI" id="CHEBI:83421"/>
        <dbReference type="ChEBI" id="CHEBI:456216"/>
        <dbReference type="EC" id="2.7.11.1"/>
    </reaction>
</comment>
<dbReference type="PANTHER" id="PTHR24356">
    <property type="entry name" value="SERINE/THREONINE-PROTEIN KINASE"/>
    <property type="match status" value="1"/>
</dbReference>
<dbReference type="GO" id="GO:0005524">
    <property type="term" value="F:ATP binding"/>
    <property type="evidence" value="ECO:0007669"/>
    <property type="project" value="UniProtKB-KW"/>
</dbReference>
<keyword evidence="5 10" id="KW-0418">Kinase</keyword>
<keyword evidence="2" id="KW-0723">Serine/threonine-protein kinase</keyword>
<dbReference type="Pfam" id="PF00069">
    <property type="entry name" value="Pkinase"/>
    <property type="match status" value="1"/>
</dbReference>
<organism evidence="10 11">
    <name type="scientific">Acrasis kona</name>
    <dbReference type="NCBI Taxonomy" id="1008807"/>
    <lineage>
        <taxon>Eukaryota</taxon>
        <taxon>Discoba</taxon>
        <taxon>Heterolobosea</taxon>
        <taxon>Tetramitia</taxon>
        <taxon>Eutetramitia</taxon>
        <taxon>Acrasidae</taxon>
        <taxon>Acrasis</taxon>
    </lineage>
</organism>
<evidence type="ECO:0000256" key="8">
    <source>
        <dbReference type="ARBA" id="ARBA00048679"/>
    </source>
</evidence>
<dbReference type="SUPFAM" id="SSF56112">
    <property type="entry name" value="Protein kinase-like (PK-like)"/>
    <property type="match status" value="1"/>
</dbReference>
<evidence type="ECO:0000259" key="9">
    <source>
        <dbReference type="PROSITE" id="PS50011"/>
    </source>
</evidence>
<dbReference type="AlphaFoldDB" id="A0AAW2ZBM3"/>
<evidence type="ECO:0000313" key="10">
    <source>
        <dbReference type="EMBL" id="KAL0486748.1"/>
    </source>
</evidence>
<dbReference type="GO" id="GO:0035556">
    <property type="term" value="P:intracellular signal transduction"/>
    <property type="evidence" value="ECO:0007669"/>
    <property type="project" value="TreeGrafter"/>
</dbReference>
<dbReference type="PANTHER" id="PTHR24356:SF163">
    <property type="entry name" value="3-PHOSPHOINOSITIDE-DEPENDENT PROTEIN KINASE 1-RELATED"/>
    <property type="match status" value="1"/>
</dbReference>
<keyword evidence="11" id="KW-1185">Reference proteome</keyword>
<dbReference type="GO" id="GO:0004674">
    <property type="term" value="F:protein serine/threonine kinase activity"/>
    <property type="evidence" value="ECO:0007669"/>
    <property type="project" value="UniProtKB-KW"/>
</dbReference>
<dbReference type="EC" id="2.7.11.1" evidence="1"/>
<dbReference type="Gene3D" id="3.30.200.20">
    <property type="entry name" value="Phosphorylase Kinase, domain 1"/>
    <property type="match status" value="1"/>
</dbReference>
<name>A0AAW2ZBM3_9EUKA</name>
<feature type="domain" description="Protein kinase" evidence="9">
    <location>
        <begin position="11"/>
        <end position="263"/>
    </location>
</feature>
<proteinExistence type="predicted"/>
<dbReference type="InterPro" id="IPR000719">
    <property type="entry name" value="Prot_kinase_dom"/>
</dbReference>
<keyword evidence="4" id="KW-0547">Nucleotide-binding</keyword>
<accession>A0AAW2ZBM3</accession>
<evidence type="ECO:0000256" key="3">
    <source>
        <dbReference type="ARBA" id="ARBA00022679"/>
    </source>
</evidence>
<protein>
    <recommendedName>
        <fullName evidence="1">non-specific serine/threonine protein kinase</fullName>
        <ecNumber evidence="1">2.7.11.1</ecNumber>
    </recommendedName>
</protein>
<evidence type="ECO:0000256" key="7">
    <source>
        <dbReference type="ARBA" id="ARBA00047899"/>
    </source>
</evidence>
<comment type="caution">
    <text evidence="10">The sequence shown here is derived from an EMBL/GenBank/DDBJ whole genome shotgun (WGS) entry which is preliminary data.</text>
</comment>
<dbReference type="PROSITE" id="PS50011">
    <property type="entry name" value="PROTEIN_KINASE_DOM"/>
    <property type="match status" value="1"/>
</dbReference>
<evidence type="ECO:0000256" key="2">
    <source>
        <dbReference type="ARBA" id="ARBA00022527"/>
    </source>
</evidence>
<evidence type="ECO:0000256" key="1">
    <source>
        <dbReference type="ARBA" id="ARBA00012513"/>
    </source>
</evidence>
<dbReference type="EMBL" id="JAOPGA020001263">
    <property type="protein sequence ID" value="KAL0486748.1"/>
    <property type="molecule type" value="Genomic_DNA"/>
</dbReference>
<keyword evidence="3" id="KW-0808">Transferase</keyword>
<evidence type="ECO:0000256" key="5">
    <source>
        <dbReference type="ARBA" id="ARBA00022777"/>
    </source>
</evidence>
<dbReference type="InterPro" id="IPR011009">
    <property type="entry name" value="Kinase-like_dom_sf"/>
</dbReference>